<gene>
    <name evidence="2" type="ORF">ACFO0B_11385</name>
</gene>
<keyword evidence="2" id="KW-0255">Endonuclease</keyword>
<feature type="region of interest" description="Disordered" evidence="1">
    <location>
        <begin position="18"/>
        <end position="42"/>
    </location>
</feature>
<dbReference type="EMBL" id="JBHSAX010000010">
    <property type="protein sequence ID" value="MFC3962589.1"/>
    <property type="molecule type" value="Genomic_DNA"/>
</dbReference>
<evidence type="ECO:0000313" key="2">
    <source>
        <dbReference type="EMBL" id="MFC3962589.1"/>
    </source>
</evidence>
<dbReference type="InterPro" id="IPR032869">
    <property type="entry name" value="WHH_dom_containing"/>
</dbReference>
<evidence type="ECO:0000256" key="1">
    <source>
        <dbReference type="SAM" id="MobiDB-lite"/>
    </source>
</evidence>
<keyword evidence="3" id="KW-1185">Reference proteome</keyword>
<feature type="region of interest" description="Disordered" evidence="1">
    <location>
        <begin position="713"/>
        <end position="759"/>
    </location>
</feature>
<dbReference type="Pfam" id="PF14414">
    <property type="entry name" value="WHH"/>
    <property type="match status" value="1"/>
</dbReference>
<dbReference type="Proteomes" id="UP001595696">
    <property type="component" value="Unassembled WGS sequence"/>
</dbReference>
<keyword evidence="2" id="KW-0378">Hydrolase</keyword>
<sequence length="858" mass="90742">MSPDSWIHERADWIRAATPALEADGEPSNGRAGERSRVHDFYNMTPRSAARALERIAASREMIQNNTPPVVLQPIAVRPVGLEAELGGGGGSPKSNAPATTPPPKPVQPGVTTPSTPAPPAKSPVQPGVTTPSTTAPPAKSPVQPGVTTPSTPAPPAKSPVQPGVTTPAALEPERDPLLAADGPNRDPLPMPSTVGREAGVPWIEQRDRGVTVQYTILEGNNGDSVDAVVRDGGGNEISRARIVTIDATGRYKRWQNDATGSASYFESGAPEVVGYGQHFAPGTSTSGRPTSEFETSPDLTRVRTVTYGDEGRRQFTDIGSRNAAGSYNNVHIDNYGNTVETTATPDGSGGVNSRFTGMVDSAGNGWRTATDIDGQDWTVTTDSQGRSIMMRTQRADDGVHHFRLDHTGLTEEFRGKPGQWWRSTTSPSGWTTIQLNDSTRIHLDRDGNEIGRNNRPAPPLWEQFGMGAADSAVGMVYGIGALSGITNSINDIGRMFGKNPDLMTREEALQGLGEQVWNVGAAGATALGTTVWELGAASLGNQNWADAFDKTRRAIGNAYNEQSKLVIGTDWSGYSDHSAYTLGQAAFGVGTFLLPSRGLGGAGKAGRGAGGGSRGAGVAAAANRVSDVLARIHHGASALYSDFRTPAAQFTKWPENARKVVVGEVRFWGQVANEVTSTARIAVNRFASHEIAISSGGMAPVRFAMADSTASLGASAGRGRSGSGAASSRRRKPIPPGVNRLPSGRLPANYEHAGKNYPASKLPADLQTKYPKGVDFTPDGFPDFSPYAIHTVRFPAPGFRGNNGSDFTAANQLAGLRRQPRGYTWHHHQDGYTMQLIPMDLHANVRHAGGVAIKKGP</sequence>
<name>A0ABV8DS94_9NOCA</name>
<dbReference type="GO" id="GO:0004519">
    <property type="term" value="F:endonuclease activity"/>
    <property type="evidence" value="ECO:0007669"/>
    <property type="project" value="UniProtKB-KW"/>
</dbReference>
<accession>A0ABV8DS94</accession>
<feature type="compositionally biased region" description="Low complexity" evidence="1">
    <location>
        <begin position="130"/>
        <end position="142"/>
    </location>
</feature>
<dbReference type="RefSeq" id="WP_378612360.1">
    <property type="nucleotide sequence ID" value="NZ_JBHSAX010000010.1"/>
</dbReference>
<comment type="caution">
    <text evidence="2">The sequence shown here is derived from an EMBL/GenBank/DDBJ whole genome shotgun (WGS) entry which is preliminary data.</text>
</comment>
<organism evidence="2 3">
    <name type="scientific">Nocardia jiangsuensis</name>
    <dbReference type="NCBI Taxonomy" id="1691563"/>
    <lineage>
        <taxon>Bacteria</taxon>
        <taxon>Bacillati</taxon>
        <taxon>Actinomycetota</taxon>
        <taxon>Actinomycetes</taxon>
        <taxon>Mycobacteriales</taxon>
        <taxon>Nocardiaceae</taxon>
        <taxon>Nocardia</taxon>
    </lineage>
</organism>
<feature type="compositionally biased region" description="Low complexity" evidence="1">
    <location>
        <begin position="713"/>
        <end position="728"/>
    </location>
</feature>
<protein>
    <submittedName>
        <fullName evidence="2">HNH endonuclease</fullName>
    </submittedName>
</protein>
<evidence type="ECO:0000313" key="3">
    <source>
        <dbReference type="Proteomes" id="UP001595696"/>
    </source>
</evidence>
<feature type="region of interest" description="Disordered" evidence="1">
    <location>
        <begin position="83"/>
        <end position="196"/>
    </location>
</feature>
<keyword evidence="2" id="KW-0540">Nuclease</keyword>
<reference evidence="3" key="1">
    <citation type="journal article" date="2019" name="Int. J. Syst. Evol. Microbiol.">
        <title>The Global Catalogue of Microorganisms (GCM) 10K type strain sequencing project: providing services to taxonomists for standard genome sequencing and annotation.</title>
        <authorList>
            <consortium name="The Broad Institute Genomics Platform"/>
            <consortium name="The Broad Institute Genome Sequencing Center for Infectious Disease"/>
            <person name="Wu L."/>
            <person name="Ma J."/>
        </authorList>
    </citation>
    <scope>NUCLEOTIDE SEQUENCE [LARGE SCALE GENOMIC DNA]</scope>
    <source>
        <strain evidence="3">CGMCC 4.7330</strain>
    </source>
</reference>
<proteinExistence type="predicted"/>